<gene>
    <name evidence="1" type="ORF">MKW98_003296</name>
</gene>
<organism evidence="1 2">
    <name type="scientific">Papaver atlanticum</name>
    <dbReference type="NCBI Taxonomy" id="357466"/>
    <lineage>
        <taxon>Eukaryota</taxon>
        <taxon>Viridiplantae</taxon>
        <taxon>Streptophyta</taxon>
        <taxon>Embryophyta</taxon>
        <taxon>Tracheophyta</taxon>
        <taxon>Spermatophyta</taxon>
        <taxon>Magnoliopsida</taxon>
        <taxon>Ranunculales</taxon>
        <taxon>Papaveraceae</taxon>
        <taxon>Papaveroideae</taxon>
        <taxon>Papaver</taxon>
    </lineage>
</organism>
<name>A0AAD4TB28_9MAGN</name>
<reference evidence="1" key="1">
    <citation type="submission" date="2022-04" db="EMBL/GenBank/DDBJ databases">
        <title>A functionally conserved STORR gene fusion in Papaver species that diverged 16.8 million years ago.</title>
        <authorList>
            <person name="Catania T."/>
        </authorList>
    </citation>
    <scope>NUCLEOTIDE SEQUENCE</scope>
    <source>
        <strain evidence="1">S-188037</strain>
    </source>
</reference>
<proteinExistence type="predicted"/>
<dbReference type="AlphaFoldDB" id="A0AAD4TB28"/>
<evidence type="ECO:0000313" key="2">
    <source>
        <dbReference type="Proteomes" id="UP001202328"/>
    </source>
</evidence>
<sequence>MDLLACPACHKKVLEDGGVSFAAKLGKEDDLKERSPEHELSEIPLGGFHQALSNGKREMDGAKVGENCVVDVVANEWKDESMHIKPGLKDQKFLQAFVSL</sequence>
<evidence type="ECO:0000313" key="1">
    <source>
        <dbReference type="EMBL" id="KAI3946733.1"/>
    </source>
</evidence>
<dbReference type="Proteomes" id="UP001202328">
    <property type="component" value="Unassembled WGS sequence"/>
</dbReference>
<accession>A0AAD4TB28</accession>
<comment type="caution">
    <text evidence="1">The sequence shown here is derived from an EMBL/GenBank/DDBJ whole genome shotgun (WGS) entry which is preliminary data.</text>
</comment>
<keyword evidence="2" id="KW-1185">Reference proteome</keyword>
<dbReference type="EMBL" id="JAJJMB010003633">
    <property type="protein sequence ID" value="KAI3946733.1"/>
    <property type="molecule type" value="Genomic_DNA"/>
</dbReference>
<protein>
    <submittedName>
        <fullName evidence="1">Uncharacterized protein</fullName>
    </submittedName>
</protein>